<comment type="caution">
    <text evidence="2">The sequence shown here is derived from an EMBL/GenBank/DDBJ whole genome shotgun (WGS) entry which is preliminary data.</text>
</comment>
<dbReference type="AlphaFoldDB" id="A0A426ZZI1"/>
<reference evidence="2 3" key="1">
    <citation type="journal article" date="2014" name="Agronomy (Basel)">
        <title>A Draft Genome Sequence for Ensete ventricosum, the Drought-Tolerant Tree Against Hunger.</title>
        <authorList>
            <person name="Harrison J."/>
            <person name="Moore K.A."/>
            <person name="Paszkiewicz K."/>
            <person name="Jones T."/>
            <person name="Grant M."/>
            <person name="Ambacheew D."/>
            <person name="Muzemil S."/>
            <person name="Studholme D.J."/>
        </authorList>
    </citation>
    <scope>NUCLEOTIDE SEQUENCE [LARGE SCALE GENOMIC DNA]</scope>
</reference>
<feature type="region of interest" description="Disordered" evidence="1">
    <location>
        <begin position="1"/>
        <end position="57"/>
    </location>
</feature>
<sequence>MRTRGGQPPCRADHPRPGRGKGLLQGSDRLRLGPARKGGRCRSKGQQPAREASCVGKSQRVRSYIPVFQIRMEKMKEVKRPPL</sequence>
<organism evidence="2 3">
    <name type="scientific">Ensete ventricosum</name>
    <name type="common">Abyssinian banana</name>
    <name type="synonym">Musa ensete</name>
    <dbReference type="NCBI Taxonomy" id="4639"/>
    <lineage>
        <taxon>Eukaryota</taxon>
        <taxon>Viridiplantae</taxon>
        <taxon>Streptophyta</taxon>
        <taxon>Embryophyta</taxon>
        <taxon>Tracheophyta</taxon>
        <taxon>Spermatophyta</taxon>
        <taxon>Magnoliopsida</taxon>
        <taxon>Liliopsida</taxon>
        <taxon>Zingiberales</taxon>
        <taxon>Musaceae</taxon>
        <taxon>Ensete</taxon>
    </lineage>
</organism>
<evidence type="ECO:0000256" key="1">
    <source>
        <dbReference type="SAM" id="MobiDB-lite"/>
    </source>
</evidence>
<accession>A0A426ZZI1</accession>
<protein>
    <submittedName>
        <fullName evidence="2">Uncharacterized protein</fullName>
    </submittedName>
</protein>
<dbReference type="Proteomes" id="UP000287651">
    <property type="component" value="Unassembled WGS sequence"/>
</dbReference>
<evidence type="ECO:0000313" key="2">
    <source>
        <dbReference type="EMBL" id="RRT69380.1"/>
    </source>
</evidence>
<proteinExistence type="predicted"/>
<name>A0A426ZZI1_ENSVE</name>
<dbReference type="EMBL" id="AMZH03004361">
    <property type="protein sequence ID" value="RRT69380.1"/>
    <property type="molecule type" value="Genomic_DNA"/>
</dbReference>
<evidence type="ECO:0000313" key="3">
    <source>
        <dbReference type="Proteomes" id="UP000287651"/>
    </source>
</evidence>
<gene>
    <name evidence="2" type="ORF">B296_00029119</name>
</gene>